<evidence type="ECO:0000256" key="1">
    <source>
        <dbReference type="ARBA" id="ARBA00008455"/>
    </source>
</evidence>
<dbReference type="InterPro" id="IPR013128">
    <property type="entry name" value="Peptidase_C1A"/>
</dbReference>
<dbReference type="EMBL" id="KZ345832">
    <property type="protein sequence ID" value="PIO71832.1"/>
    <property type="molecule type" value="Genomic_DNA"/>
</dbReference>
<gene>
    <name evidence="4" type="ORF">TELCIR_06255</name>
</gene>
<proteinExistence type="inferred from homology"/>
<dbReference type="AlphaFoldDB" id="A0A2G9UQ29"/>
<evidence type="ECO:0000259" key="3">
    <source>
        <dbReference type="SMART" id="SM00645"/>
    </source>
</evidence>
<evidence type="ECO:0000256" key="2">
    <source>
        <dbReference type="ARBA" id="ARBA00023157"/>
    </source>
</evidence>
<dbReference type="Proteomes" id="UP000230423">
    <property type="component" value="Unassembled WGS sequence"/>
</dbReference>
<keyword evidence="5" id="KW-1185">Reference proteome</keyword>
<accession>A0A2G9UQ29</accession>
<dbReference type="GO" id="GO:0006508">
    <property type="term" value="P:proteolysis"/>
    <property type="evidence" value="ECO:0007669"/>
    <property type="project" value="UniProtKB-KW"/>
</dbReference>
<comment type="similarity">
    <text evidence="1">Belongs to the peptidase C1 family.</text>
</comment>
<dbReference type="GO" id="GO:0008234">
    <property type="term" value="F:cysteine-type peptidase activity"/>
    <property type="evidence" value="ECO:0007669"/>
    <property type="project" value="InterPro"/>
</dbReference>
<dbReference type="SMART" id="SM00645">
    <property type="entry name" value="Pept_C1"/>
    <property type="match status" value="1"/>
</dbReference>
<dbReference type="PROSITE" id="PS00640">
    <property type="entry name" value="THIOL_PROTEASE_ASN"/>
    <property type="match status" value="1"/>
</dbReference>
<feature type="domain" description="Peptidase C1A papain C-terminal" evidence="3">
    <location>
        <begin position="1"/>
        <end position="187"/>
    </location>
</feature>
<name>A0A2G9UQ29_TELCI</name>
<dbReference type="InterPro" id="IPR000668">
    <property type="entry name" value="Peptidase_C1A_C"/>
</dbReference>
<organism evidence="4 5">
    <name type="scientific">Teladorsagia circumcincta</name>
    <name type="common">Brown stomach worm</name>
    <name type="synonym">Ostertagia circumcincta</name>
    <dbReference type="NCBI Taxonomy" id="45464"/>
    <lineage>
        <taxon>Eukaryota</taxon>
        <taxon>Metazoa</taxon>
        <taxon>Ecdysozoa</taxon>
        <taxon>Nematoda</taxon>
        <taxon>Chromadorea</taxon>
        <taxon>Rhabditida</taxon>
        <taxon>Rhabditina</taxon>
        <taxon>Rhabditomorpha</taxon>
        <taxon>Strongyloidea</taxon>
        <taxon>Trichostrongylidae</taxon>
        <taxon>Teladorsagia</taxon>
    </lineage>
</organism>
<sequence>MVRLFRCQGGWPIKAWQYFANEGIVTGGNYRKKDCCRPYEVAPCGKHKGEPFYRECYDLEDTPKCQKSCQSGYGKSYKEDKHYGKSAYQLPNSVKAIQREIMKNGPVVAGFVVYEDFVYYTSGIYKHTAGRPTGGHAVKIIGWGKENGTPYWIIANSWHNDWGEEGFYRMIRGTNDCGLEGNVWAGLVQ</sequence>
<dbReference type="InterPro" id="IPR025660">
    <property type="entry name" value="Pept_his_AS"/>
</dbReference>
<dbReference type="PANTHER" id="PTHR12411">
    <property type="entry name" value="CYSTEINE PROTEASE FAMILY C1-RELATED"/>
    <property type="match status" value="1"/>
</dbReference>
<dbReference type="InterPro" id="IPR025661">
    <property type="entry name" value="Pept_asp_AS"/>
</dbReference>
<dbReference type="PROSITE" id="PS00639">
    <property type="entry name" value="THIOL_PROTEASE_HIS"/>
    <property type="match status" value="1"/>
</dbReference>
<dbReference type="Pfam" id="PF00112">
    <property type="entry name" value="Peptidase_C1"/>
    <property type="match status" value="1"/>
</dbReference>
<keyword evidence="4" id="KW-0378">Hydrolase</keyword>
<dbReference type="InterPro" id="IPR038765">
    <property type="entry name" value="Papain-like_cys_pep_sf"/>
</dbReference>
<keyword evidence="2" id="KW-1015">Disulfide bond</keyword>
<dbReference type="SUPFAM" id="SSF54001">
    <property type="entry name" value="Cysteine proteinases"/>
    <property type="match status" value="1"/>
</dbReference>
<dbReference type="CDD" id="cd02620">
    <property type="entry name" value="Peptidase_C1A_CathepsinB"/>
    <property type="match status" value="1"/>
</dbReference>
<dbReference type="OrthoDB" id="10058785at2759"/>
<reference evidence="4 5" key="1">
    <citation type="submission" date="2015-09" db="EMBL/GenBank/DDBJ databases">
        <title>Draft genome of the parasitic nematode Teladorsagia circumcincta isolate WARC Sus (inbred).</title>
        <authorList>
            <person name="Mitreva M."/>
        </authorList>
    </citation>
    <scope>NUCLEOTIDE SEQUENCE [LARGE SCALE GENOMIC DNA]</scope>
    <source>
        <strain evidence="4 5">S</strain>
    </source>
</reference>
<dbReference type="Gene3D" id="3.90.70.10">
    <property type="entry name" value="Cysteine proteinases"/>
    <property type="match status" value="1"/>
</dbReference>
<evidence type="ECO:0000313" key="5">
    <source>
        <dbReference type="Proteomes" id="UP000230423"/>
    </source>
</evidence>
<keyword evidence="4" id="KW-0645">Protease</keyword>
<evidence type="ECO:0000313" key="4">
    <source>
        <dbReference type="EMBL" id="PIO71832.1"/>
    </source>
</evidence>
<protein>
    <submittedName>
        <fullName evidence="4">Papain family cysteine protease</fullName>
    </submittedName>
</protein>